<reference evidence="3" key="1">
    <citation type="submission" date="2016-10" db="EMBL/GenBank/DDBJ databases">
        <authorList>
            <person name="Varghese N."/>
            <person name="Submissions S."/>
        </authorList>
    </citation>
    <scope>NUCLEOTIDE SEQUENCE [LARGE SCALE GENOMIC DNA]</scope>
    <source>
        <strain evidence="3">NLAE-zl-G277</strain>
    </source>
</reference>
<dbReference type="Proteomes" id="UP000198508">
    <property type="component" value="Unassembled WGS sequence"/>
</dbReference>
<protein>
    <recommendedName>
        <fullName evidence="4">YcxB-like protein domain-containing protein</fullName>
    </recommendedName>
</protein>
<keyword evidence="1" id="KW-0812">Transmembrane</keyword>
<gene>
    <name evidence="2" type="ORF">SAMN05216313_1582</name>
</gene>
<proteinExistence type="predicted"/>
<keyword evidence="1" id="KW-1133">Transmembrane helix</keyword>
<name>A0A1I0KA16_9FIRM</name>
<feature type="transmembrane region" description="Helical" evidence="1">
    <location>
        <begin position="64"/>
        <end position="84"/>
    </location>
</feature>
<keyword evidence="1" id="KW-0472">Membrane</keyword>
<sequence length="175" mass="20026">MNISFETEYNQKSMTAMARALRKTVRKKKSHRSHIYGGLVIALALLLSCWSVDSGFSIKLEMRTIINAIIIAILIVVLIWEDAINGCFARRRLLPGTEKTRVVFKESEFVSSTDIGTSTFYYDKIEIIAESTDYFVFIFSISHAQVYDKKNISGVTLQEFRDFMEQVTGKYIVKV</sequence>
<evidence type="ECO:0000313" key="3">
    <source>
        <dbReference type="Proteomes" id="UP000198508"/>
    </source>
</evidence>
<evidence type="ECO:0000313" key="2">
    <source>
        <dbReference type="EMBL" id="SEU20994.1"/>
    </source>
</evidence>
<keyword evidence="3" id="KW-1185">Reference proteome</keyword>
<dbReference type="AlphaFoldDB" id="A0A1I0KA16"/>
<organism evidence="2 3">
    <name type="scientific">Enterocloster lavalensis</name>
    <dbReference type="NCBI Taxonomy" id="460384"/>
    <lineage>
        <taxon>Bacteria</taxon>
        <taxon>Bacillati</taxon>
        <taxon>Bacillota</taxon>
        <taxon>Clostridia</taxon>
        <taxon>Lachnospirales</taxon>
        <taxon>Lachnospiraceae</taxon>
        <taxon>Enterocloster</taxon>
    </lineage>
</organism>
<evidence type="ECO:0000256" key="1">
    <source>
        <dbReference type="SAM" id="Phobius"/>
    </source>
</evidence>
<dbReference type="EMBL" id="FOIM01000058">
    <property type="protein sequence ID" value="SEU20994.1"/>
    <property type="molecule type" value="Genomic_DNA"/>
</dbReference>
<dbReference type="STRING" id="460384.SAMN05216313_1582"/>
<accession>A0A1I0KA16</accession>
<dbReference type="RefSeq" id="WP_092371826.1">
    <property type="nucleotide sequence ID" value="NZ_FOIM01000058.1"/>
</dbReference>
<evidence type="ECO:0008006" key="4">
    <source>
        <dbReference type="Google" id="ProtNLM"/>
    </source>
</evidence>